<keyword evidence="4 6" id="KW-1133">Transmembrane helix</keyword>
<keyword evidence="3 6" id="KW-0812">Transmembrane</keyword>
<dbReference type="AlphaFoldDB" id="A0A2S5CP86"/>
<evidence type="ECO:0000256" key="6">
    <source>
        <dbReference type="SAM" id="Phobius"/>
    </source>
</evidence>
<proteinExistence type="inferred from homology"/>
<feature type="transmembrane region" description="Helical" evidence="6">
    <location>
        <begin position="49"/>
        <end position="68"/>
    </location>
</feature>
<evidence type="ECO:0000313" key="7">
    <source>
        <dbReference type="EMBL" id="POZ52614.1"/>
    </source>
</evidence>
<reference evidence="7 8" key="1">
    <citation type="submission" date="2017-11" db="EMBL/GenBank/DDBJ databases">
        <title>Draft Genome Sequence of Methylobacter psychrotolerans Sph1T, an Obligate Methanotroph from Low-Temperature Environments.</title>
        <authorList>
            <person name="Oshkin I.Y."/>
            <person name="Miroshnikov K."/>
            <person name="Belova S.E."/>
            <person name="Korzhenkov A."/>
            <person name="Toshchakov S.V."/>
            <person name="Dedysh S.N."/>
        </authorList>
    </citation>
    <scope>NUCLEOTIDE SEQUENCE [LARGE SCALE GENOMIC DNA]</scope>
    <source>
        <strain evidence="7 8">Sph1</strain>
    </source>
</reference>
<keyword evidence="5 6" id="KW-0472">Membrane</keyword>
<name>A0A2S5CP86_9GAMM</name>
<dbReference type="InterPro" id="IPR007014">
    <property type="entry name" value="FUN14"/>
</dbReference>
<dbReference type="Proteomes" id="UP000237423">
    <property type="component" value="Unassembled WGS sequence"/>
</dbReference>
<evidence type="ECO:0000256" key="2">
    <source>
        <dbReference type="ARBA" id="ARBA00009160"/>
    </source>
</evidence>
<sequence>MTTTSTLIPSTGPVTPDFFSSAFLMNNVGAPFVIGMAVGYFAKKMLRMTLFLSGAAIVMLFAAEYYGVVNISDTDLQQAASSATHAAKSSGDFLVHRLSSITSKGASGAAGFFAGFKLG</sequence>
<feature type="transmembrane region" description="Helical" evidence="6">
    <location>
        <begin position="20"/>
        <end position="42"/>
    </location>
</feature>
<evidence type="ECO:0000256" key="5">
    <source>
        <dbReference type="ARBA" id="ARBA00023136"/>
    </source>
</evidence>
<comment type="similarity">
    <text evidence="2">Belongs to the FUN14 family.</text>
</comment>
<evidence type="ECO:0000256" key="4">
    <source>
        <dbReference type="ARBA" id="ARBA00022989"/>
    </source>
</evidence>
<dbReference type="GO" id="GO:0016020">
    <property type="term" value="C:membrane"/>
    <property type="evidence" value="ECO:0007669"/>
    <property type="project" value="UniProtKB-SubCell"/>
</dbReference>
<evidence type="ECO:0000256" key="3">
    <source>
        <dbReference type="ARBA" id="ARBA00022692"/>
    </source>
</evidence>
<dbReference type="RefSeq" id="WP_103973672.1">
    <property type="nucleotide sequence ID" value="NZ_PGFZ01000002.1"/>
</dbReference>
<organism evidence="7 8">
    <name type="scientific">Methylovulum psychrotolerans</name>
    <dbReference type="NCBI Taxonomy" id="1704499"/>
    <lineage>
        <taxon>Bacteria</taxon>
        <taxon>Pseudomonadati</taxon>
        <taxon>Pseudomonadota</taxon>
        <taxon>Gammaproteobacteria</taxon>
        <taxon>Methylococcales</taxon>
        <taxon>Methylococcaceae</taxon>
        <taxon>Methylovulum</taxon>
    </lineage>
</organism>
<evidence type="ECO:0000313" key="8">
    <source>
        <dbReference type="Proteomes" id="UP000237423"/>
    </source>
</evidence>
<evidence type="ECO:0000256" key="1">
    <source>
        <dbReference type="ARBA" id="ARBA00004370"/>
    </source>
</evidence>
<protein>
    <recommendedName>
        <fullName evidence="9">FUN14 family protein</fullName>
    </recommendedName>
</protein>
<comment type="caution">
    <text evidence="7">The sequence shown here is derived from an EMBL/GenBank/DDBJ whole genome shotgun (WGS) entry which is preliminary data.</text>
</comment>
<comment type="subcellular location">
    <subcellularLocation>
        <location evidence="1">Membrane</location>
    </subcellularLocation>
</comment>
<gene>
    <name evidence="7" type="ORF">AADEFJLK_01218</name>
</gene>
<evidence type="ECO:0008006" key="9">
    <source>
        <dbReference type="Google" id="ProtNLM"/>
    </source>
</evidence>
<dbReference type="Pfam" id="PF04930">
    <property type="entry name" value="FUN14"/>
    <property type="match status" value="1"/>
</dbReference>
<dbReference type="EMBL" id="PGFZ01000002">
    <property type="protein sequence ID" value="POZ52614.1"/>
    <property type="molecule type" value="Genomic_DNA"/>
</dbReference>
<accession>A0A2S5CP86</accession>